<dbReference type="PANTHER" id="PTHR30032:SF4">
    <property type="entry name" value="AMIDASE ENHANCER"/>
    <property type="match status" value="1"/>
</dbReference>
<sequence>MKRLLVVATILCTVVLIIPAVLVVFLSDPADSTTTVTRTITLEEAEEQFSYNPEDDVAVSVFRTGSEQLEDTPLERYVMGVVASEMHANFEIEALKAQALTARTYVVRHILQPNKEKLPEGAMVTDTTDHQVYKNEEELRELWGSDYEQNMARIQEAVLSTQGQVLTYEGEPIDASFFSTSNGYTENSEDYWGDEIPYLRSVESPWDQVSPRFTSETSVTVSEFQEKLGVTLPEDGSVGTILERTEGGRVAKVIINGKELTGRVVREKLALDSSDFQWQRQGEQITIQTRGWGHGVGMSQFGADGMAKEGSNYTDIIHHYYKGVEIQPVEPFVSEMLAKAE</sequence>
<dbReference type="InterPro" id="IPR013693">
    <property type="entry name" value="SpoIID/LytB_N"/>
</dbReference>
<keyword evidence="3" id="KW-1185">Reference proteome</keyword>
<gene>
    <name evidence="2" type="ORF">LQ50_19560</name>
</gene>
<dbReference type="Pfam" id="PF08486">
    <property type="entry name" value="SpoIID"/>
    <property type="match status" value="1"/>
</dbReference>
<dbReference type="InterPro" id="IPR014225">
    <property type="entry name" value="Spore_II_D_firmicutes"/>
</dbReference>
<dbReference type="PANTHER" id="PTHR30032">
    <property type="entry name" value="N-ACETYLMURAMOYL-L-ALANINE AMIDASE-RELATED"/>
    <property type="match status" value="1"/>
</dbReference>
<dbReference type="OrthoDB" id="9794671at2"/>
<dbReference type="NCBIfam" id="TIGR02870">
    <property type="entry name" value="spore_II_D"/>
    <property type="match status" value="1"/>
</dbReference>
<dbReference type="Proteomes" id="UP000030832">
    <property type="component" value="Unassembled WGS sequence"/>
</dbReference>
<dbReference type="NCBIfam" id="TIGR02669">
    <property type="entry name" value="SpoIID_LytB"/>
    <property type="match status" value="1"/>
</dbReference>
<evidence type="ECO:0000313" key="2">
    <source>
        <dbReference type="EMBL" id="KHF38755.1"/>
    </source>
</evidence>
<feature type="domain" description="Sporulation stage II protein D amidase enhancer LytB N-terminal" evidence="1">
    <location>
        <begin position="66"/>
        <end position="168"/>
    </location>
</feature>
<dbReference type="eggNOG" id="COG2385">
    <property type="taxonomic scope" value="Bacteria"/>
</dbReference>
<evidence type="ECO:0000259" key="1">
    <source>
        <dbReference type="Pfam" id="PF08486"/>
    </source>
</evidence>
<name>A0A0B0IBT9_9BACI</name>
<evidence type="ECO:0000313" key="3">
    <source>
        <dbReference type="Proteomes" id="UP000030832"/>
    </source>
</evidence>
<organism evidence="2 3">
    <name type="scientific">Halalkalibacter okhensis</name>
    <dbReference type="NCBI Taxonomy" id="333138"/>
    <lineage>
        <taxon>Bacteria</taxon>
        <taxon>Bacillati</taxon>
        <taxon>Bacillota</taxon>
        <taxon>Bacilli</taxon>
        <taxon>Bacillales</taxon>
        <taxon>Bacillaceae</taxon>
        <taxon>Halalkalibacter</taxon>
    </lineage>
</organism>
<dbReference type="STRING" id="333138.LQ50_19560"/>
<protein>
    <submittedName>
        <fullName evidence="2">Stage II sporulation protein D</fullName>
    </submittedName>
</protein>
<dbReference type="EMBL" id="JRJU01000031">
    <property type="protein sequence ID" value="KHF38755.1"/>
    <property type="molecule type" value="Genomic_DNA"/>
</dbReference>
<comment type="caution">
    <text evidence="2">The sequence shown here is derived from an EMBL/GenBank/DDBJ whole genome shotgun (WGS) entry which is preliminary data.</text>
</comment>
<dbReference type="AlphaFoldDB" id="A0A0B0IBT9"/>
<reference evidence="2 3" key="1">
    <citation type="submission" date="2014-09" db="EMBL/GenBank/DDBJ databases">
        <title>Genome sequencing and annotation of Bacillus Okhensis strain Kh10-101T.</title>
        <authorList>
            <person name="Prakash J.S."/>
        </authorList>
    </citation>
    <scope>NUCLEOTIDE SEQUENCE [LARGE SCALE GENOMIC DNA]</scope>
    <source>
        <strain evidence="3">Kh10-101T</strain>
    </source>
</reference>
<accession>A0A0B0IBT9</accession>
<dbReference type="GO" id="GO:0030435">
    <property type="term" value="P:sporulation resulting in formation of a cellular spore"/>
    <property type="evidence" value="ECO:0007669"/>
    <property type="project" value="InterPro"/>
</dbReference>
<dbReference type="RefSeq" id="WP_034632010.1">
    <property type="nucleotide sequence ID" value="NZ_JRJU01000031.1"/>
</dbReference>
<dbReference type="InterPro" id="IPR051922">
    <property type="entry name" value="Bact_Sporulation_Assoc"/>
</dbReference>
<proteinExistence type="predicted"/>
<dbReference type="InterPro" id="IPR013486">
    <property type="entry name" value="SpoIID/LytB"/>
</dbReference>
<dbReference type="GO" id="GO:0030288">
    <property type="term" value="C:outer membrane-bounded periplasmic space"/>
    <property type="evidence" value="ECO:0007669"/>
    <property type="project" value="TreeGrafter"/>
</dbReference>